<organism evidence="1 2">
    <name type="scientific">Neisseria sicca VK64</name>
    <dbReference type="NCBI Taxonomy" id="1095748"/>
    <lineage>
        <taxon>Bacteria</taxon>
        <taxon>Pseudomonadati</taxon>
        <taxon>Pseudomonadota</taxon>
        <taxon>Betaproteobacteria</taxon>
        <taxon>Neisseriales</taxon>
        <taxon>Neisseriaceae</taxon>
        <taxon>Neisseria</taxon>
    </lineage>
</organism>
<evidence type="ECO:0000313" key="2">
    <source>
        <dbReference type="Proteomes" id="UP000004473"/>
    </source>
</evidence>
<proteinExistence type="predicted"/>
<name>I2NR40_NEISI</name>
<evidence type="ECO:0000313" key="1">
    <source>
        <dbReference type="EMBL" id="EIG28301.1"/>
    </source>
</evidence>
<accession>I2NR40</accession>
<comment type="caution">
    <text evidence="1">The sequence shown here is derived from an EMBL/GenBank/DDBJ whole genome shotgun (WGS) entry which is preliminary data.</text>
</comment>
<dbReference type="PATRIC" id="fig|1095748.3.peg.1516"/>
<dbReference type="AlphaFoldDB" id="I2NR40"/>
<dbReference type="EMBL" id="AJMT01000117">
    <property type="protein sequence ID" value="EIG28301.1"/>
    <property type="molecule type" value="Genomic_DNA"/>
</dbReference>
<reference evidence="1 2" key="1">
    <citation type="submission" date="2012-04" db="EMBL/GenBank/DDBJ databases">
        <authorList>
            <person name="Harkins D.M."/>
            <person name="Madupu R."/>
            <person name="Durkin A.S."/>
            <person name="Torralba M."/>
            <person name="Methe B."/>
            <person name="Sutton G.G."/>
            <person name="Nelson K.E."/>
        </authorList>
    </citation>
    <scope>NUCLEOTIDE SEQUENCE [LARGE SCALE GENOMIC DNA]</scope>
    <source>
        <strain evidence="1 2">VK64</strain>
    </source>
</reference>
<dbReference type="Proteomes" id="UP000004473">
    <property type="component" value="Unassembled WGS sequence"/>
</dbReference>
<protein>
    <submittedName>
        <fullName evidence="1">Uncharacterized protein</fullName>
    </submittedName>
</protein>
<sequence length="37" mass="4477">MVWTPWMVMMGLQYLKLYACLYLQAIGYDGWLQLHCH</sequence>
<gene>
    <name evidence="1" type="ORF">HMPREF1051_2217</name>
</gene>